<keyword evidence="2" id="KW-1185">Reference proteome</keyword>
<protein>
    <submittedName>
        <fullName evidence="1">ORF116</fullName>
    </submittedName>
</protein>
<dbReference type="GeneID" id="5176275"/>
<dbReference type="Proteomes" id="UP000201737">
    <property type="component" value="Segment"/>
</dbReference>
<organism evidence="1 2">
    <name type="scientific">Leucania separata nucleopolyhedrovirus</name>
    <name type="common">LsNPV</name>
    <dbReference type="NCBI Taxonomy" id="1307956"/>
    <lineage>
        <taxon>Viruses</taxon>
        <taxon>Viruses incertae sedis</taxon>
        <taxon>Naldaviricetes</taxon>
        <taxon>Lefavirales</taxon>
        <taxon>Baculoviridae</taxon>
        <taxon>Alphabaculovirus</taxon>
        <taxon>Alphabaculovirus leseparatae</taxon>
    </lineage>
</organism>
<dbReference type="RefSeq" id="YP_758413.1">
    <property type="nucleotide sequence ID" value="NC_008348.1"/>
</dbReference>
<organismHost>
    <name type="scientific">Lepidoptera</name>
    <name type="common">moths &amp; butterflies</name>
    <dbReference type="NCBI Taxonomy" id="7088"/>
</organismHost>
<dbReference type="EMBL" id="AY394490">
    <property type="protein sequence ID" value="AAR28880.1"/>
    <property type="molecule type" value="Genomic_DNA"/>
</dbReference>
<accession>Q0IL03</accession>
<proteinExistence type="predicted"/>
<evidence type="ECO:0000313" key="2">
    <source>
        <dbReference type="Proteomes" id="UP000201737"/>
    </source>
</evidence>
<name>Q0IL03_NPVLS</name>
<reference evidence="1 2" key="1">
    <citation type="journal article" date="2007" name="Virus Genes">
        <title>Genome sequence of Leucania seperata nucleopolyhedrovirus.</title>
        <authorList>
            <person name="Xiao H."/>
            <person name="Qi Y."/>
        </authorList>
    </citation>
    <scope>NUCLEOTIDE SEQUENCE [LARGE SCALE GENOMIC DNA]</scope>
    <source>
        <strain evidence="1 2">AH1</strain>
    </source>
</reference>
<reference evidence="1 2" key="2">
    <citation type="journal article" date="2007" name="Virus Res.">
        <title>P13 of Leucania separata multiple nuclear polyhedrosis virus affected the polyhedra and budded virions yields of AcMNPV.</title>
        <authorList>
            <person name="Du E.Q."/>
            <person name="Yan F."/>
            <person name="Jin W.X."/>
            <person name="Lu N."/>
            <person name="Xiao H.Z."/>
            <person name="Lu S.Y."/>
            <person name="Qi Y.P."/>
        </authorList>
    </citation>
    <scope>NUCLEOTIDE SEQUENCE [LARGE SCALE GENOMIC DNA]</scope>
    <source>
        <strain evidence="1 2">AH1</strain>
    </source>
</reference>
<sequence length="162" mass="19471">MENDGCIYKSKNFIERSKAVVLTPTDLTFDCFVGTYRPRLARVTKKISRIRIQLNRILRTNEYCVCLCVSTPEDISKLLWRFIKKGYYGPMCVRVGYCDEMAYFYEEIINVDEYMRFKRNVLGELNYDPDTKRVTQNMDNQPAYYYRMNYFFYSDVFDRAIE</sequence>
<evidence type="ECO:0000313" key="1">
    <source>
        <dbReference type="EMBL" id="AAR28880.1"/>
    </source>
</evidence>
<dbReference type="KEGG" id="vg:5176275"/>